<dbReference type="GO" id="GO:0016757">
    <property type="term" value="F:glycosyltransferase activity"/>
    <property type="evidence" value="ECO:0007669"/>
    <property type="project" value="InterPro"/>
</dbReference>
<evidence type="ECO:0000256" key="1">
    <source>
        <dbReference type="ARBA" id="ARBA00022679"/>
    </source>
</evidence>
<dbReference type="PANTHER" id="PTHR46401">
    <property type="entry name" value="GLYCOSYLTRANSFERASE WBBK-RELATED"/>
    <property type="match status" value="1"/>
</dbReference>
<comment type="caution">
    <text evidence="4">The sequence shown here is derived from an EMBL/GenBank/DDBJ whole genome shotgun (WGS) entry which is preliminary data.</text>
</comment>
<reference evidence="4 5" key="1">
    <citation type="journal article" date="2013" name="Nature">
        <title>Anaerobic oxidation of methane coupled to nitrate reduction in a novel archaeal lineage.</title>
        <authorList>
            <person name="Haroon M.F."/>
            <person name="Hu S."/>
            <person name="Shi Y."/>
            <person name="Imelfort M."/>
            <person name="Keller J."/>
            <person name="Hugenholtz P."/>
            <person name="Yuan Z."/>
            <person name="Tyson G.W."/>
        </authorList>
    </citation>
    <scope>NUCLEOTIDE SEQUENCE [LARGE SCALE GENOMIC DNA]</scope>
    <source>
        <strain evidence="4 5">ANME-2d</strain>
    </source>
</reference>
<keyword evidence="5" id="KW-1185">Reference proteome</keyword>
<accession>A0A062V952</accession>
<gene>
    <name evidence="4" type="ORF">ANME2D_01694</name>
</gene>
<evidence type="ECO:0000313" key="5">
    <source>
        <dbReference type="Proteomes" id="UP000027153"/>
    </source>
</evidence>
<protein>
    <submittedName>
        <fullName evidence="4">Glycosyltransferase</fullName>
    </submittedName>
</protein>
<organism evidence="4 5">
    <name type="scientific">Candidatus Methanoperedens nitratireducens</name>
    <dbReference type="NCBI Taxonomy" id="1392998"/>
    <lineage>
        <taxon>Archaea</taxon>
        <taxon>Methanobacteriati</taxon>
        <taxon>Methanobacteriota</taxon>
        <taxon>Stenosarchaea group</taxon>
        <taxon>Methanomicrobia</taxon>
        <taxon>Methanosarcinales</taxon>
        <taxon>ANME-2 cluster</taxon>
        <taxon>Candidatus Methanoperedentaceae</taxon>
        <taxon>Candidatus Methanoperedens</taxon>
    </lineage>
</organism>
<evidence type="ECO:0000313" key="4">
    <source>
        <dbReference type="EMBL" id="KCZ72289.1"/>
    </source>
</evidence>
<keyword evidence="1 4" id="KW-0808">Transferase</keyword>
<dbReference type="AlphaFoldDB" id="A0A062V952"/>
<sequence length="407" mass="46804">MLRVKVAIFTGTIVLGQKEYDVRRAYILERLKYLSNYNFNLCLVTPETGSDENKTYNHTKYNLYTYKFKNRNGFKSLSAMVFSIPGLVRLDCDLIHCYSHQAALIAILANFIRKSKNPILFEPMGLAEEEDRLNKKSSIKISLLMRFNKLIEKTIFKESYGIIVYTHALKKYISKKFHVDENRIYIVPHGVNLNISYKPDKTERHNIFSKLNIRDNNKIVMYVGSLSELHGTPHLMEAIKEVTIRRRDTTFIILGSGILEKNVNKFISINKLTNVFYPGLISSKEIPFYLSIADVLVIPHSRCLQTELDQPTKLFEYLSSGKPIVSFDLKAIAEVVGENAILVKPDSSKALAEGILTLLNNERLAKELGEKGKEIVKKYSWEESARQQYEAYKNLYHQIYNSDQHAG</sequence>
<evidence type="ECO:0000259" key="3">
    <source>
        <dbReference type="Pfam" id="PF13439"/>
    </source>
</evidence>
<dbReference type="EMBL" id="JMIY01000003">
    <property type="protein sequence ID" value="KCZ72289.1"/>
    <property type="molecule type" value="Genomic_DNA"/>
</dbReference>
<dbReference type="InterPro" id="IPR028098">
    <property type="entry name" value="Glyco_trans_4-like_N"/>
</dbReference>
<name>A0A062V952_9EURY</name>
<dbReference type="CDD" id="cd03794">
    <property type="entry name" value="GT4_WbuB-like"/>
    <property type="match status" value="1"/>
</dbReference>
<proteinExistence type="predicted"/>
<dbReference type="InterPro" id="IPR001296">
    <property type="entry name" value="Glyco_trans_1"/>
</dbReference>
<dbReference type="Pfam" id="PF13439">
    <property type="entry name" value="Glyco_transf_4"/>
    <property type="match status" value="1"/>
</dbReference>
<dbReference type="SUPFAM" id="SSF53756">
    <property type="entry name" value="UDP-Glycosyltransferase/glycogen phosphorylase"/>
    <property type="match status" value="1"/>
</dbReference>
<dbReference type="PANTHER" id="PTHR46401:SF2">
    <property type="entry name" value="GLYCOSYLTRANSFERASE WBBK-RELATED"/>
    <property type="match status" value="1"/>
</dbReference>
<feature type="domain" description="Glycosyltransferase subfamily 4-like N-terminal" evidence="3">
    <location>
        <begin position="26"/>
        <end position="194"/>
    </location>
</feature>
<dbReference type="Proteomes" id="UP000027153">
    <property type="component" value="Unassembled WGS sequence"/>
</dbReference>
<dbReference type="PATRIC" id="fig|1392998.3.peg.1695"/>
<dbReference type="Pfam" id="PF00534">
    <property type="entry name" value="Glycos_transf_1"/>
    <property type="match status" value="1"/>
</dbReference>
<feature type="domain" description="Glycosyl transferase family 1" evidence="2">
    <location>
        <begin position="204"/>
        <end position="374"/>
    </location>
</feature>
<dbReference type="Gene3D" id="3.40.50.2000">
    <property type="entry name" value="Glycogen Phosphorylase B"/>
    <property type="match status" value="2"/>
</dbReference>
<evidence type="ECO:0000259" key="2">
    <source>
        <dbReference type="Pfam" id="PF00534"/>
    </source>
</evidence>